<dbReference type="RefSeq" id="WP_406699708.1">
    <property type="nucleotide sequence ID" value="NZ_CP155447.1"/>
</dbReference>
<gene>
    <name evidence="1" type="ORF">V5E97_12695</name>
</gene>
<dbReference type="AlphaFoldDB" id="A0AAU7CPB8"/>
<dbReference type="EMBL" id="CP155447">
    <property type="protein sequence ID" value="XBH06860.1"/>
    <property type="molecule type" value="Genomic_DNA"/>
</dbReference>
<organism evidence="1">
    <name type="scientific">Singulisphaera sp. Ch08</name>
    <dbReference type="NCBI Taxonomy" id="3120278"/>
    <lineage>
        <taxon>Bacteria</taxon>
        <taxon>Pseudomonadati</taxon>
        <taxon>Planctomycetota</taxon>
        <taxon>Planctomycetia</taxon>
        <taxon>Isosphaerales</taxon>
        <taxon>Isosphaeraceae</taxon>
        <taxon>Singulisphaera</taxon>
    </lineage>
</organism>
<accession>A0AAU7CPB8</accession>
<protein>
    <submittedName>
        <fullName evidence="1">Uncharacterized protein</fullName>
    </submittedName>
</protein>
<evidence type="ECO:0000313" key="1">
    <source>
        <dbReference type="EMBL" id="XBH06860.1"/>
    </source>
</evidence>
<name>A0AAU7CPB8_9BACT</name>
<reference evidence="1" key="1">
    <citation type="submission" date="2024-05" db="EMBL/GenBank/DDBJ databases">
        <title>Planctomycetes of the genus Singulisphaera possess chitinolytic capabilities.</title>
        <authorList>
            <person name="Ivanova A."/>
        </authorList>
    </citation>
    <scope>NUCLEOTIDE SEQUENCE</scope>
    <source>
        <strain evidence="1">Ch08T</strain>
    </source>
</reference>
<proteinExistence type="predicted"/>
<sequence>MVRLPGDQAAQDWLFQSLTEQKLKNVHGVVGGHEIRSSYLIDDERIWINTVPGRGHTTICISEDL</sequence>